<dbReference type="GO" id="GO:0005576">
    <property type="term" value="C:extracellular region"/>
    <property type="evidence" value="ECO:0007669"/>
    <property type="project" value="InterPro"/>
</dbReference>
<feature type="region of interest" description="Disordered" evidence="1">
    <location>
        <begin position="723"/>
        <end position="840"/>
    </location>
</feature>
<feature type="region of interest" description="Disordered" evidence="1">
    <location>
        <begin position="104"/>
        <end position="124"/>
    </location>
</feature>
<evidence type="ECO:0000313" key="4">
    <source>
        <dbReference type="Proteomes" id="UP001142055"/>
    </source>
</evidence>
<organism evidence="3 4">
    <name type="scientific">Blomia tropicalis</name>
    <name type="common">Mite</name>
    <dbReference type="NCBI Taxonomy" id="40697"/>
    <lineage>
        <taxon>Eukaryota</taxon>
        <taxon>Metazoa</taxon>
        <taxon>Ecdysozoa</taxon>
        <taxon>Arthropoda</taxon>
        <taxon>Chelicerata</taxon>
        <taxon>Arachnida</taxon>
        <taxon>Acari</taxon>
        <taxon>Acariformes</taxon>
        <taxon>Sarcoptiformes</taxon>
        <taxon>Astigmata</taxon>
        <taxon>Glycyphagoidea</taxon>
        <taxon>Echimyopodidae</taxon>
        <taxon>Blomia</taxon>
    </lineage>
</organism>
<feature type="non-terminal residue" evidence="3">
    <location>
        <position position="1"/>
    </location>
</feature>
<dbReference type="EMBL" id="JAPWDV010000001">
    <property type="protein sequence ID" value="KAJ6221734.1"/>
    <property type="molecule type" value="Genomic_DNA"/>
</dbReference>
<feature type="domain" description="Chitin-binding type-2" evidence="2">
    <location>
        <begin position="853"/>
        <end position="910"/>
    </location>
</feature>
<evidence type="ECO:0000259" key="2">
    <source>
        <dbReference type="PROSITE" id="PS50940"/>
    </source>
</evidence>
<feature type="region of interest" description="Disordered" evidence="1">
    <location>
        <begin position="31"/>
        <end position="59"/>
    </location>
</feature>
<feature type="compositionally biased region" description="Acidic residues" evidence="1">
    <location>
        <begin position="37"/>
        <end position="47"/>
    </location>
</feature>
<dbReference type="SUPFAM" id="SSF57625">
    <property type="entry name" value="Invertebrate chitin-binding proteins"/>
    <property type="match status" value="1"/>
</dbReference>
<sequence>LHNPVHSDLVLSTSTTVPFVVANNSSTIELNPNTVDLNDDDDDDDDGGERQLPTIGSTSTITSVIEDNTNSGSFVSSSLSEKPIVKFELLEDDTPESNQTKLPAYASWTSPSSSSLPKPIGLTGTKQGKRFFRKKVTTTYEYSNKRKPIPSALADPNKSYFKFKFSPKDEPTSVSRQQQPRSRLQFLKDLVINKKSDSPPTTTIFDKTRFSSLRRRSDPSSSLSSPIVNDQNAWWSKYLINNENSPTIGQSVGTLSNQGQAAFYHAPDYVHNPATHSYLAPLDNSNPEQPNSPPEPNVVNQWIQRFYANAMPYIDMAVAQAQYADYVNKEKEENSRKSIAGRIRALYGRNKLFRQVSPGKKILTKLNSPYSYQYDYQTMLDANSNPFMETSKPDTNIVLNNSLDQSGSHLSYNYYRPNYQRHVPQSAIYRPQQVYTFQSPPLVTSDSSRVIVPSYATYSDRKAKIEGPWDESKVSMIRFSAKDGKPSSGDGNDFEFTRKSIMESTRKMIQYDTPEPSSMMGQYRSPRRIKMGSFINSRSFGGSSLTASASDRSTVQNYDMSDIFCKTPFKPMETDSTMMASAISRLTEDGDGRDGRALKRSFDPSDDTKIVTKFVNSDWTSTIPKQITKRSNGTTTTVIRHLTKRQVSSKDELSVLKQLPTGTVVKEIDPKTTELLLRLLRNNSNATNDFQKKKITNIYYVYLPNRNRTSTVQTLNRVHTQQPAIFNSEAEQNVALRRQPPKRRPPQNGGDDLPVPEQRRPIASQTPVPTRREPGSEVPFQRRPPQRLPDDGEEVFIRQPKPQRQRPQQTQTNREQTFRTRVSTTTTTTTTPMPPSTETSGFMLTEADYEFGERLCEGRFSGSVPDPRHGCRLYFTCNADTIDTYSCPDHYRFDTLSQLCQPGEYIQCPRLF</sequence>
<evidence type="ECO:0000313" key="3">
    <source>
        <dbReference type="EMBL" id="KAJ6221734.1"/>
    </source>
</evidence>
<feature type="region of interest" description="Disordered" evidence="1">
    <location>
        <begin position="275"/>
        <end position="296"/>
    </location>
</feature>
<dbReference type="InterPro" id="IPR036508">
    <property type="entry name" value="Chitin-bd_dom_sf"/>
</dbReference>
<protein>
    <recommendedName>
        <fullName evidence="2">Chitin-binding type-2 domain-containing protein</fullName>
    </recommendedName>
</protein>
<feature type="region of interest" description="Disordered" evidence="1">
    <location>
        <begin position="192"/>
        <end position="226"/>
    </location>
</feature>
<keyword evidence="4" id="KW-1185">Reference proteome</keyword>
<comment type="caution">
    <text evidence="3">The sequence shown here is derived from an EMBL/GenBank/DDBJ whole genome shotgun (WGS) entry which is preliminary data.</text>
</comment>
<reference evidence="3" key="1">
    <citation type="submission" date="2022-12" db="EMBL/GenBank/DDBJ databases">
        <title>Genome assemblies of Blomia tropicalis.</title>
        <authorList>
            <person name="Cui Y."/>
        </authorList>
    </citation>
    <scope>NUCLEOTIDE SEQUENCE</scope>
    <source>
        <tissue evidence="3">Adult mites</tissue>
    </source>
</reference>
<feature type="compositionally biased region" description="Low complexity" evidence="1">
    <location>
        <begin position="798"/>
        <end position="815"/>
    </location>
</feature>
<dbReference type="InterPro" id="IPR002557">
    <property type="entry name" value="Chitin-bd_dom"/>
</dbReference>
<evidence type="ECO:0000256" key="1">
    <source>
        <dbReference type="SAM" id="MobiDB-lite"/>
    </source>
</evidence>
<dbReference type="Proteomes" id="UP001142055">
    <property type="component" value="Chromosome 1"/>
</dbReference>
<accession>A0A9Q0MAA9</accession>
<dbReference type="GO" id="GO:0008061">
    <property type="term" value="F:chitin binding"/>
    <property type="evidence" value="ECO:0007669"/>
    <property type="project" value="InterPro"/>
</dbReference>
<gene>
    <name evidence="3" type="ORF">RDWZM_000279</name>
</gene>
<proteinExistence type="predicted"/>
<dbReference type="AlphaFoldDB" id="A0A9Q0MAA9"/>
<name>A0A9Q0MAA9_BLOTA</name>
<feature type="compositionally biased region" description="Low complexity" evidence="1">
    <location>
        <begin position="823"/>
        <end position="840"/>
    </location>
</feature>
<dbReference type="PROSITE" id="PS50940">
    <property type="entry name" value="CHIT_BIND_II"/>
    <property type="match status" value="1"/>
</dbReference>